<proteinExistence type="predicted"/>
<feature type="domain" description="Immunity MXAN-0049 protein" evidence="1">
    <location>
        <begin position="2"/>
        <end position="186"/>
    </location>
</feature>
<keyword evidence="3" id="KW-1185">Reference proteome</keyword>
<dbReference type="EMBL" id="JACSQO010000018">
    <property type="protein sequence ID" value="MBD7946377.1"/>
    <property type="molecule type" value="Genomic_DNA"/>
</dbReference>
<evidence type="ECO:0000313" key="2">
    <source>
        <dbReference type="EMBL" id="MBD7946377.1"/>
    </source>
</evidence>
<name>A0ABR8RFI2_9BACI</name>
<reference evidence="2 3" key="1">
    <citation type="submission" date="2020-08" db="EMBL/GenBank/DDBJ databases">
        <title>A Genomic Blueprint of the Chicken Gut Microbiome.</title>
        <authorList>
            <person name="Gilroy R."/>
            <person name="Ravi A."/>
            <person name="Getino M."/>
            <person name="Pursley I."/>
            <person name="Horton D.L."/>
            <person name="Alikhan N.-F."/>
            <person name="Baker D."/>
            <person name="Gharbi K."/>
            <person name="Hall N."/>
            <person name="Watson M."/>
            <person name="Adriaenssens E.M."/>
            <person name="Foster-Nyarko E."/>
            <person name="Jarju S."/>
            <person name="Secka A."/>
            <person name="Antonio M."/>
            <person name="Oren A."/>
            <person name="Chaudhuri R."/>
            <person name="La Ragione R.M."/>
            <person name="Hildebrand F."/>
            <person name="Pallen M.J."/>
        </authorList>
    </citation>
    <scope>NUCLEOTIDE SEQUENCE [LARGE SCALE GENOMIC DNA]</scope>
    <source>
        <strain evidence="2 3">Sa2BUA9</strain>
    </source>
</reference>
<dbReference type="Proteomes" id="UP000640786">
    <property type="component" value="Unassembled WGS sequence"/>
</dbReference>
<evidence type="ECO:0000259" key="1">
    <source>
        <dbReference type="Pfam" id="PF07791"/>
    </source>
</evidence>
<dbReference type="InterPro" id="IPR012433">
    <property type="entry name" value="Imm11"/>
</dbReference>
<dbReference type="Pfam" id="PF07791">
    <property type="entry name" value="Imm11"/>
    <property type="match status" value="1"/>
</dbReference>
<comment type="caution">
    <text evidence="2">The sequence shown here is derived from an EMBL/GenBank/DDBJ whole genome shotgun (WGS) entry which is preliminary data.</text>
</comment>
<accession>A0ABR8RFI2</accession>
<evidence type="ECO:0000313" key="3">
    <source>
        <dbReference type="Proteomes" id="UP000640786"/>
    </source>
</evidence>
<protein>
    <submittedName>
        <fullName evidence="2">DUF1629 domain-containing protein</fullName>
    </submittedName>
</protein>
<organism evidence="2 3">
    <name type="scientific">Psychrobacillus faecigallinarum</name>
    <dbReference type="NCBI Taxonomy" id="2762235"/>
    <lineage>
        <taxon>Bacteria</taxon>
        <taxon>Bacillati</taxon>
        <taxon>Bacillota</taxon>
        <taxon>Bacilli</taxon>
        <taxon>Bacillales</taxon>
        <taxon>Bacillaceae</taxon>
        <taxon>Psychrobacillus</taxon>
    </lineage>
</organism>
<dbReference type="RefSeq" id="WP_191697981.1">
    <property type="nucleotide sequence ID" value="NZ_JACSQO010000018.1"/>
</dbReference>
<gene>
    <name evidence="2" type="ORF">H9650_19960</name>
</gene>
<sequence length="188" mass="22050">MKFYKLSIEVSGENDIVCHYKDDLSIQQYEFKTGQTFNRWDGSFKFYYDKSEGEVPTDYLANDMGWSVVSRRLKTIMETLNTKIEYFPVDIVELKSGDSLEGYYIANILKVVDAICLEESDYHEIQTKSVGTIYNVRKYAIYESKVENSDIFKLGNRQEIPIFVSEIFKKEIENNEFTGMEFYEIKAI</sequence>